<feature type="transmembrane region" description="Helical" evidence="13">
    <location>
        <begin position="411"/>
        <end position="434"/>
    </location>
</feature>
<keyword evidence="8 13" id="KW-0812">Transmembrane</keyword>
<protein>
    <recommendedName>
        <fullName evidence="4">Probable multidrug resistance protein NorM</fullName>
    </recommendedName>
    <alternativeName>
        <fullName evidence="12">Multidrug-efflux transporter</fullName>
    </alternativeName>
</protein>
<dbReference type="AlphaFoldDB" id="A0A9D1RCG7"/>
<dbReference type="GO" id="GO:0015297">
    <property type="term" value="F:antiporter activity"/>
    <property type="evidence" value="ECO:0007669"/>
    <property type="project" value="UniProtKB-KW"/>
</dbReference>
<dbReference type="PANTHER" id="PTHR43298:SF2">
    <property type="entry name" value="FMN_FAD EXPORTER YEEO-RELATED"/>
    <property type="match status" value="1"/>
</dbReference>
<dbReference type="InterPro" id="IPR050222">
    <property type="entry name" value="MATE_MdtK"/>
</dbReference>
<reference evidence="14" key="1">
    <citation type="journal article" date="2021" name="PeerJ">
        <title>Extensive microbial diversity within the chicken gut microbiome revealed by metagenomics and culture.</title>
        <authorList>
            <person name="Gilroy R."/>
            <person name="Ravi A."/>
            <person name="Getino M."/>
            <person name="Pursley I."/>
            <person name="Horton D.L."/>
            <person name="Alikhan N.F."/>
            <person name="Baker D."/>
            <person name="Gharbi K."/>
            <person name="Hall N."/>
            <person name="Watson M."/>
            <person name="Adriaenssens E.M."/>
            <person name="Foster-Nyarko E."/>
            <person name="Jarju S."/>
            <person name="Secka A."/>
            <person name="Antonio M."/>
            <person name="Oren A."/>
            <person name="Chaudhuri R.R."/>
            <person name="La Ragione R."/>
            <person name="Hildebrand F."/>
            <person name="Pallen M.J."/>
        </authorList>
    </citation>
    <scope>NUCLEOTIDE SEQUENCE</scope>
    <source>
        <strain evidence="14">421</strain>
    </source>
</reference>
<evidence type="ECO:0000256" key="3">
    <source>
        <dbReference type="ARBA" id="ARBA00010199"/>
    </source>
</evidence>
<feature type="transmembrane region" description="Helical" evidence="13">
    <location>
        <begin position="357"/>
        <end position="374"/>
    </location>
</feature>
<feature type="transmembrane region" description="Helical" evidence="13">
    <location>
        <begin position="386"/>
        <end position="405"/>
    </location>
</feature>
<comment type="similarity">
    <text evidence="3">Belongs to the multi antimicrobial extrusion (MATE) (TC 2.A.66.1) family.</text>
</comment>
<comment type="caution">
    <text evidence="14">The sequence shown here is derived from an EMBL/GenBank/DDBJ whole genome shotgun (WGS) entry which is preliminary data.</text>
</comment>
<feature type="transmembrane region" description="Helical" evidence="13">
    <location>
        <begin position="51"/>
        <end position="74"/>
    </location>
</feature>
<evidence type="ECO:0000256" key="11">
    <source>
        <dbReference type="ARBA" id="ARBA00023136"/>
    </source>
</evidence>
<evidence type="ECO:0000256" key="4">
    <source>
        <dbReference type="ARBA" id="ARBA00020268"/>
    </source>
</evidence>
<dbReference type="InterPro" id="IPR048279">
    <property type="entry name" value="MdtK-like"/>
</dbReference>
<dbReference type="GO" id="GO:0042910">
    <property type="term" value="F:xenobiotic transmembrane transporter activity"/>
    <property type="evidence" value="ECO:0007669"/>
    <property type="project" value="InterPro"/>
</dbReference>
<evidence type="ECO:0000256" key="2">
    <source>
        <dbReference type="ARBA" id="ARBA00004651"/>
    </source>
</evidence>
<dbReference type="Proteomes" id="UP000824205">
    <property type="component" value="Unassembled WGS sequence"/>
</dbReference>
<comment type="function">
    <text evidence="1">Multidrug efflux pump.</text>
</comment>
<evidence type="ECO:0000256" key="13">
    <source>
        <dbReference type="SAM" id="Phobius"/>
    </source>
</evidence>
<comment type="subcellular location">
    <subcellularLocation>
        <location evidence="2">Cell membrane</location>
        <topology evidence="2">Multi-pass membrane protein</topology>
    </subcellularLocation>
</comment>
<feature type="transmembrane region" description="Helical" evidence="13">
    <location>
        <begin position="134"/>
        <end position="153"/>
    </location>
</feature>
<sequence>MKNDLLKGNPVRAVILFALPIMVSSLLQYSYSFVDNIIVGRYVSTEALAAVGNVSSINSFIIGTALGLTSGFTIPVAQKFGAGEYKAMNKYAGSSIALSFLIGVIFAVAAHIVSDPILRLINTPNDIIELSSSYINILYFGVPIQMLFNNFTGIARALGDSKKPLYFLVVSVIVNLVLDILFVKTFGMGVEGAAVATVISYAVAAVFAGVFVLKKEQPLHVQVSDLKLSAKTVKEQLKLGIPVSLQFTITSVGSMVLQTAINAFGSSAIAAITAAGRVEQVMNIPMSGLGVSNSTFVSQNYGAKQYDRILKSVKNIFLLDVAISVFCSAVLIFAGPYVVQWFIDEPNEQILSFARQYLYTIGGCYVFVSILFVFRNTLQGLGYTYANTIAGAGELIGRILVSYVFTPVFGFAAVCFAGPCAWVLADIPLIVIYLMKRKKFKALVTSEEGVKPCHITT</sequence>
<feature type="transmembrane region" description="Helical" evidence="13">
    <location>
        <begin position="165"/>
        <end position="187"/>
    </location>
</feature>
<gene>
    <name evidence="14" type="ORF">IAA48_02250</name>
</gene>
<dbReference type="PANTHER" id="PTHR43298">
    <property type="entry name" value="MULTIDRUG RESISTANCE PROTEIN NORM-RELATED"/>
    <property type="match status" value="1"/>
</dbReference>
<feature type="transmembrane region" description="Helical" evidence="13">
    <location>
        <begin position="316"/>
        <end position="337"/>
    </location>
</feature>
<evidence type="ECO:0000256" key="6">
    <source>
        <dbReference type="ARBA" id="ARBA00022449"/>
    </source>
</evidence>
<evidence type="ECO:0000256" key="1">
    <source>
        <dbReference type="ARBA" id="ARBA00003408"/>
    </source>
</evidence>
<dbReference type="CDD" id="cd13138">
    <property type="entry name" value="MATE_yoeA_like"/>
    <property type="match status" value="1"/>
</dbReference>
<dbReference type="Pfam" id="PF01554">
    <property type="entry name" value="MatE"/>
    <property type="match status" value="2"/>
</dbReference>
<dbReference type="PIRSF" id="PIRSF006603">
    <property type="entry name" value="DinF"/>
    <property type="match status" value="1"/>
</dbReference>
<keyword evidence="10" id="KW-0406">Ion transport</keyword>
<reference evidence="14" key="2">
    <citation type="submission" date="2021-04" db="EMBL/GenBank/DDBJ databases">
        <authorList>
            <person name="Gilroy R."/>
        </authorList>
    </citation>
    <scope>NUCLEOTIDE SEQUENCE</scope>
    <source>
        <strain evidence="14">421</strain>
    </source>
</reference>
<dbReference type="NCBIfam" id="TIGR00797">
    <property type="entry name" value="matE"/>
    <property type="match status" value="1"/>
</dbReference>
<evidence type="ECO:0000313" key="14">
    <source>
        <dbReference type="EMBL" id="HIW85294.1"/>
    </source>
</evidence>
<keyword evidence="6" id="KW-0050">Antiport</keyword>
<name>A0A9D1RCG7_9FIRM</name>
<keyword evidence="5" id="KW-0813">Transport</keyword>
<evidence type="ECO:0000256" key="12">
    <source>
        <dbReference type="ARBA" id="ARBA00031636"/>
    </source>
</evidence>
<keyword evidence="7" id="KW-1003">Cell membrane</keyword>
<dbReference type="EMBL" id="DXGE01000011">
    <property type="protein sequence ID" value="HIW85294.1"/>
    <property type="molecule type" value="Genomic_DNA"/>
</dbReference>
<proteinExistence type="inferred from homology"/>
<dbReference type="GO" id="GO:0006811">
    <property type="term" value="P:monoatomic ion transport"/>
    <property type="evidence" value="ECO:0007669"/>
    <property type="project" value="UniProtKB-KW"/>
</dbReference>
<dbReference type="InterPro" id="IPR002528">
    <property type="entry name" value="MATE_fam"/>
</dbReference>
<keyword evidence="9 13" id="KW-1133">Transmembrane helix</keyword>
<feature type="transmembrane region" description="Helical" evidence="13">
    <location>
        <begin position="193"/>
        <end position="213"/>
    </location>
</feature>
<dbReference type="GO" id="GO:0005886">
    <property type="term" value="C:plasma membrane"/>
    <property type="evidence" value="ECO:0007669"/>
    <property type="project" value="UniProtKB-SubCell"/>
</dbReference>
<evidence type="ECO:0000313" key="15">
    <source>
        <dbReference type="Proteomes" id="UP000824205"/>
    </source>
</evidence>
<evidence type="ECO:0000256" key="8">
    <source>
        <dbReference type="ARBA" id="ARBA00022692"/>
    </source>
</evidence>
<feature type="transmembrane region" description="Helical" evidence="13">
    <location>
        <begin position="95"/>
        <end position="114"/>
    </location>
</feature>
<evidence type="ECO:0000256" key="5">
    <source>
        <dbReference type="ARBA" id="ARBA00022448"/>
    </source>
</evidence>
<feature type="transmembrane region" description="Helical" evidence="13">
    <location>
        <begin position="12"/>
        <end position="31"/>
    </location>
</feature>
<evidence type="ECO:0000256" key="10">
    <source>
        <dbReference type="ARBA" id="ARBA00023065"/>
    </source>
</evidence>
<accession>A0A9D1RCG7</accession>
<organism evidence="14 15">
    <name type="scientific">Candidatus Eubacterium faecipullorum</name>
    <dbReference type="NCBI Taxonomy" id="2838571"/>
    <lineage>
        <taxon>Bacteria</taxon>
        <taxon>Bacillati</taxon>
        <taxon>Bacillota</taxon>
        <taxon>Clostridia</taxon>
        <taxon>Eubacteriales</taxon>
        <taxon>Eubacteriaceae</taxon>
        <taxon>Eubacterium</taxon>
    </lineage>
</organism>
<keyword evidence="11 13" id="KW-0472">Membrane</keyword>
<evidence type="ECO:0000256" key="9">
    <source>
        <dbReference type="ARBA" id="ARBA00022989"/>
    </source>
</evidence>
<evidence type="ECO:0000256" key="7">
    <source>
        <dbReference type="ARBA" id="ARBA00022475"/>
    </source>
</evidence>